<organism evidence="1 2">
    <name type="scientific">Goodea atripinnis</name>
    <dbReference type="NCBI Taxonomy" id="208336"/>
    <lineage>
        <taxon>Eukaryota</taxon>
        <taxon>Metazoa</taxon>
        <taxon>Chordata</taxon>
        <taxon>Craniata</taxon>
        <taxon>Vertebrata</taxon>
        <taxon>Euteleostomi</taxon>
        <taxon>Actinopterygii</taxon>
        <taxon>Neopterygii</taxon>
        <taxon>Teleostei</taxon>
        <taxon>Neoteleostei</taxon>
        <taxon>Acanthomorphata</taxon>
        <taxon>Ovalentaria</taxon>
        <taxon>Atherinomorphae</taxon>
        <taxon>Cyprinodontiformes</taxon>
        <taxon>Goodeidae</taxon>
        <taxon>Goodea</taxon>
    </lineage>
</organism>
<name>A0ABV0NVW3_9TELE</name>
<accession>A0ABV0NVW3</accession>
<sequence>VVFEGFFDHPTRGHIRIDNIHMSNNIELEQCAQPLPALTSGIPSKFCLLCICTSFANLSVLSA</sequence>
<feature type="non-terminal residue" evidence="1">
    <location>
        <position position="1"/>
    </location>
</feature>
<evidence type="ECO:0000313" key="2">
    <source>
        <dbReference type="Proteomes" id="UP001476798"/>
    </source>
</evidence>
<proteinExistence type="predicted"/>
<reference evidence="1 2" key="1">
    <citation type="submission" date="2021-06" db="EMBL/GenBank/DDBJ databases">
        <authorList>
            <person name="Palmer J.M."/>
        </authorList>
    </citation>
    <scope>NUCLEOTIDE SEQUENCE [LARGE SCALE GENOMIC DNA]</scope>
    <source>
        <strain evidence="1 2">GA_2019</strain>
        <tissue evidence="1">Muscle</tissue>
    </source>
</reference>
<keyword evidence="2" id="KW-1185">Reference proteome</keyword>
<protein>
    <submittedName>
        <fullName evidence="1">Uncharacterized protein</fullName>
    </submittedName>
</protein>
<dbReference type="EMBL" id="JAHRIO010051036">
    <property type="protein sequence ID" value="MEQ2175106.1"/>
    <property type="molecule type" value="Genomic_DNA"/>
</dbReference>
<evidence type="ECO:0000313" key="1">
    <source>
        <dbReference type="EMBL" id="MEQ2175106.1"/>
    </source>
</evidence>
<comment type="caution">
    <text evidence="1">The sequence shown here is derived from an EMBL/GenBank/DDBJ whole genome shotgun (WGS) entry which is preliminary data.</text>
</comment>
<dbReference type="Proteomes" id="UP001476798">
    <property type="component" value="Unassembled WGS sequence"/>
</dbReference>
<gene>
    <name evidence="1" type="ORF">GOODEAATRI_014794</name>
</gene>